<dbReference type="InterPro" id="IPR027417">
    <property type="entry name" value="P-loop_NTPase"/>
</dbReference>
<evidence type="ECO:0008006" key="2">
    <source>
        <dbReference type="Google" id="ProtNLM"/>
    </source>
</evidence>
<dbReference type="Pfam" id="PF13671">
    <property type="entry name" value="AAA_33"/>
    <property type="match status" value="1"/>
</dbReference>
<accession>A0A0F9TQI6</accession>
<proteinExistence type="predicted"/>
<reference evidence="1" key="1">
    <citation type="journal article" date="2015" name="Nature">
        <title>Complex archaea that bridge the gap between prokaryotes and eukaryotes.</title>
        <authorList>
            <person name="Spang A."/>
            <person name="Saw J.H."/>
            <person name="Jorgensen S.L."/>
            <person name="Zaremba-Niedzwiedzka K."/>
            <person name="Martijn J."/>
            <person name="Lind A.E."/>
            <person name="van Eijk R."/>
            <person name="Schleper C."/>
            <person name="Guy L."/>
            <person name="Ettema T.J."/>
        </authorList>
    </citation>
    <scope>NUCLEOTIDE SEQUENCE</scope>
</reference>
<gene>
    <name evidence="1" type="ORF">LCGC14_0318930</name>
</gene>
<comment type="caution">
    <text evidence="1">The sequence shown here is derived from an EMBL/GenBank/DDBJ whole genome shotgun (WGS) entry which is preliminary data.</text>
</comment>
<dbReference type="EMBL" id="LAZR01000213">
    <property type="protein sequence ID" value="KKN81614.1"/>
    <property type="molecule type" value="Genomic_DNA"/>
</dbReference>
<evidence type="ECO:0000313" key="1">
    <source>
        <dbReference type="EMBL" id="KKN81614.1"/>
    </source>
</evidence>
<organism evidence="1">
    <name type="scientific">marine sediment metagenome</name>
    <dbReference type="NCBI Taxonomy" id="412755"/>
    <lineage>
        <taxon>unclassified sequences</taxon>
        <taxon>metagenomes</taxon>
        <taxon>ecological metagenomes</taxon>
    </lineage>
</organism>
<sequence length="148" mass="16503">MDDIKLVLIGTVGLPRSGKSTFAQAHGGPIVCPDAIRLALHGQRFAPEAEPHVWAIAKTMVRALFHAGHKVVILDATNNTRKRRDAWIDGQWTTIWKVIEADVDTCVIRAYRSDRQDIIPIIEKMAAEHEPLQDDEVAWGSIDKMASE</sequence>
<dbReference type="Gene3D" id="3.40.50.300">
    <property type="entry name" value="P-loop containing nucleotide triphosphate hydrolases"/>
    <property type="match status" value="1"/>
</dbReference>
<dbReference type="SUPFAM" id="SSF52540">
    <property type="entry name" value="P-loop containing nucleoside triphosphate hydrolases"/>
    <property type="match status" value="1"/>
</dbReference>
<dbReference type="AlphaFoldDB" id="A0A0F9TQI6"/>
<protein>
    <recommendedName>
        <fullName evidence="2">Zeta toxin domain-containing protein</fullName>
    </recommendedName>
</protein>
<name>A0A0F9TQI6_9ZZZZ</name>